<dbReference type="Proteomes" id="UP000529637">
    <property type="component" value="Unassembled WGS sequence"/>
</dbReference>
<proteinExistence type="predicted"/>
<organism evidence="1 2">
    <name type="scientific">Piscinibacter koreensis</name>
    <dbReference type="NCBI Taxonomy" id="2742824"/>
    <lineage>
        <taxon>Bacteria</taxon>
        <taxon>Pseudomonadati</taxon>
        <taxon>Pseudomonadota</taxon>
        <taxon>Betaproteobacteria</taxon>
        <taxon>Burkholderiales</taxon>
        <taxon>Sphaerotilaceae</taxon>
        <taxon>Piscinibacter</taxon>
    </lineage>
</organism>
<accession>A0A7Y6NQS0</accession>
<evidence type="ECO:0000313" key="1">
    <source>
        <dbReference type="EMBL" id="NUZ07586.1"/>
    </source>
</evidence>
<reference evidence="1 2" key="1">
    <citation type="submission" date="2020-06" db="EMBL/GenBank/DDBJ databases">
        <title>Schlegella sp. ID0723 isolated from air conditioner.</title>
        <authorList>
            <person name="Kim D.Y."/>
            <person name="Kim D.-U."/>
        </authorList>
    </citation>
    <scope>NUCLEOTIDE SEQUENCE [LARGE SCALE GENOMIC DNA]</scope>
    <source>
        <strain evidence="1 2">ID0723</strain>
    </source>
</reference>
<sequence length="655" mass="73575">MAKAEWNVQAGNSDRQIPATTGAVPLKWASDASTGAPRYIHDPDIVSQAAGAVCPGCGSKLWTVLAGQPQRVRPTAHFRHVAGTPRTACVVVAARLAASHHLASLGYIDLPRRRVTAVSKGFSGEGYEGWVEEPAQRVRISEVRMVDLAAAELTLDDGRTILVDLTGKRVEGEAGRAVITINLSDPALAEMDVDELRARLRLLPPARWCSHWRDRELTTEARTQAVDMARQALDAWSDEDEARFQAQLPPGMDPDATATMRRETLLHRTVKSILEDARRIQAPGLHAAVQRDAPDGYGDGWYDHRVEVLWWSAPAELRFEAVELERRLGRIVPDVVGHLAEPRPRILGGIATRVQRGDDEEEDEQHDEFPAHWSETVLIEVAVTHKVDEEKLRKVRHLDLPTLEIDLGAMGGRLTQDGLRRLVVDGLEGKRWLHHPTLRTQRALLRYKLREHAEVLAYQAYIRAHRRERLLETLPSLWAERYLQALRAFCDANIRIERLRKTEGPRYLEHLDEDSEEWAEVALAAEALEAHGFEGGVERVFARTIVPRILSIQLNTGVGYAVSSAIEVLNAIMNTRSDNSTQWLSLYLIAAKSFDVERHFRPEQVQRFRKWRAEVVGQIEAEAPEYLRPARFDAILSLLFPAMARGIAHGKGRAD</sequence>
<evidence type="ECO:0000313" key="2">
    <source>
        <dbReference type="Proteomes" id="UP000529637"/>
    </source>
</evidence>
<dbReference type="RefSeq" id="WP_176070418.1">
    <property type="nucleotide sequence ID" value="NZ_JABWMJ010000008.1"/>
</dbReference>
<comment type="caution">
    <text evidence="1">The sequence shown here is derived from an EMBL/GenBank/DDBJ whole genome shotgun (WGS) entry which is preliminary data.</text>
</comment>
<keyword evidence="2" id="KW-1185">Reference proteome</keyword>
<protein>
    <submittedName>
        <fullName evidence="1">Uncharacterized protein</fullName>
    </submittedName>
</protein>
<dbReference type="AlphaFoldDB" id="A0A7Y6NQS0"/>
<name>A0A7Y6NQS0_9BURK</name>
<dbReference type="EMBL" id="JABWMJ010000008">
    <property type="protein sequence ID" value="NUZ07586.1"/>
    <property type="molecule type" value="Genomic_DNA"/>
</dbReference>
<gene>
    <name evidence="1" type="ORF">HQN59_17610</name>
</gene>